<evidence type="ECO:0000259" key="2">
    <source>
        <dbReference type="PROSITE" id="PS00028"/>
    </source>
</evidence>
<sequence length="799" mass="89269">MTESMECVICRKKVPGAQIKSHISGHVAYSPHRCYDCNFTCSDQNDLYKHEVRTGHKLGENANGNRYLDRLVSLIHRDCIVSEEHGYETIFRQSSGFIRYSAEVITTDETPLNVNRANMNNQNQDPIQTDAAVQLSDVEMLEEENEVEILQQPTHSRADCEKEMRRGQRSTLVSKTKTSTVSNKTQAAPVGVVSRNAQNAVLTAPADSSSVTPRQSARNDDIFMPQDEVANIARQMNRGPAVQKCNKCSQSVPNEYKSFKDHVLKFHLAECRSITDRDSFLSKYIQICFPFTIALNDFMCTLCGREFKSFSGRKSHVCNEHITVFLDCPRKIEGCTFSATTSEAVERHIKKDHPDGLSDVEQSAFLQKKKTFNNMIIPIIKRCFPCPIPQTERIEREELAAFQRMMAKDAQNQPVAARTQNELPKTRRPRARRSSSSDEEGAQLLNGSRSRTVPASIGAQVNANLQVNNTNQNNANNLDSLATEINIISANKSGTPTDGPPTSRISANALRNKSCERPYSTRTRNYSEMVEPQLRQSSNEDQRRTSNRPLPRRRSSPQRQVQPEHNSSSACNRRRSNNRSRSSVPSDDRRNERDRRRSPLKKHDHSPAKRTKPSPLASVPSTSTRITQRQSNNPRNSPNASSTFPSNLAQTAHSSMGQMTNPLPSHAGSSDHSRSGVSRFSNANVTGNFNTTLPYHKANPVMPSFTPLNPTTLPLMDFSVPPPPLPNNVFGSVSFNAFYPRGPADATYGNAPVGMMTKMEENRLNPQIFTSNVTTSHPNGLLPTSLTNTKNVSYYIIQS</sequence>
<protein>
    <submittedName>
        <fullName evidence="3">Zinc finger, C2H2 type family protein</fullName>
    </submittedName>
</protein>
<dbReference type="InterPro" id="IPR013087">
    <property type="entry name" value="Znf_C2H2_type"/>
</dbReference>
<proteinExistence type="predicted"/>
<feature type="region of interest" description="Disordered" evidence="1">
    <location>
        <begin position="490"/>
        <end position="683"/>
    </location>
</feature>
<feature type="compositionally biased region" description="Low complexity" evidence="1">
    <location>
        <begin position="628"/>
        <end position="642"/>
    </location>
</feature>
<feature type="compositionally biased region" description="Low complexity" evidence="1">
    <location>
        <begin position="170"/>
        <end position="185"/>
    </location>
</feature>
<accession>A0AAD4R253</accession>
<feature type="domain" description="C2H2-type" evidence="2">
    <location>
        <begin position="300"/>
        <end position="321"/>
    </location>
</feature>
<dbReference type="Proteomes" id="UP001201812">
    <property type="component" value="Unassembled WGS sequence"/>
</dbReference>
<dbReference type="Gene3D" id="3.30.160.60">
    <property type="entry name" value="Classic Zinc Finger"/>
    <property type="match status" value="1"/>
</dbReference>
<dbReference type="AlphaFoldDB" id="A0AAD4R253"/>
<dbReference type="SMART" id="SM00355">
    <property type="entry name" value="ZnF_C2H2"/>
    <property type="match status" value="5"/>
</dbReference>
<keyword evidence="4" id="KW-1185">Reference proteome</keyword>
<evidence type="ECO:0000256" key="1">
    <source>
        <dbReference type="SAM" id="MobiDB-lite"/>
    </source>
</evidence>
<feature type="compositionally biased region" description="Low complexity" evidence="1">
    <location>
        <begin position="557"/>
        <end position="571"/>
    </location>
</feature>
<name>A0AAD4R253_9BILA</name>
<evidence type="ECO:0000313" key="4">
    <source>
        <dbReference type="Proteomes" id="UP001201812"/>
    </source>
</evidence>
<feature type="region of interest" description="Disordered" evidence="1">
    <location>
        <begin position="160"/>
        <end position="185"/>
    </location>
</feature>
<feature type="region of interest" description="Disordered" evidence="1">
    <location>
        <begin position="408"/>
        <end position="453"/>
    </location>
</feature>
<feature type="compositionally biased region" description="Polar residues" evidence="1">
    <location>
        <begin position="410"/>
        <end position="423"/>
    </location>
</feature>
<comment type="caution">
    <text evidence="3">The sequence shown here is derived from an EMBL/GenBank/DDBJ whole genome shotgun (WGS) entry which is preliminary data.</text>
</comment>
<gene>
    <name evidence="3" type="ORF">DdX_06895</name>
</gene>
<dbReference type="EMBL" id="JAKKPZ010000009">
    <property type="protein sequence ID" value="KAI1717164.1"/>
    <property type="molecule type" value="Genomic_DNA"/>
</dbReference>
<feature type="compositionally biased region" description="Basic residues" evidence="1">
    <location>
        <begin position="598"/>
        <end position="612"/>
    </location>
</feature>
<reference evidence="3" key="1">
    <citation type="submission" date="2022-01" db="EMBL/GenBank/DDBJ databases">
        <title>Genome Sequence Resource for Two Populations of Ditylenchus destructor, the Migratory Endoparasitic Phytonematode.</title>
        <authorList>
            <person name="Zhang H."/>
            <person name="Lin R."/>
            <person name="Xie B."/>
        </authorList>
    </citation>
    <scope>NUCLEOTIDE SEQUENCE</scope>
    <source>
        <strain evidence="3">BazhouSP</strain>
    </source>
</reference>
<dbReference type="PROSITE" id="PS00028">
    <property type="entry name" value="ZINC_FINGER_C2H2_1"/>
    <property type="match status" value="1"/>
</dbReference>
<evidence type="ECO:0000313" key="3">
    <source>
        <dbReference type="EMBL" id="KAI1717164.1"/>
    </source>
</evidence>
<organism evidence="3 4">
    <name type="scientific">Ditylenchus destructor</name>
    <dbReference type="NCBI Taxonomy" id="166010"/>
    <lineage>
        <taxon>Eukaryota</taxon>
        <taxon>Metazoa</taxon>
        <taxon>Ecdysozoa</taxon>
        <taxon>Nematoda</taxon>
        <taxon>Chromadorea</taxon>
        <taxon>Rhabditida</taxon>
        <taxon>Tylenchina</taxon>
        <taxon>Tylenchomorpha</taxon>
        <taxon>Sphaerularioidea</taxon>
        <taxon>Anguinidae</taxon>
        <taxon>Anguininae</taxon>
        <taxon>Ditylenchus</taxon>
    </lineage>
</organism>
<feature type="compositionally biased region" description="Basic and acidic residues" evidence="1">
    <location>
        <begin position="586"/>
        <end position="597"/>
    </location>
</feature>
<feature type="compositionally biased region" description="Polar residues" evidence="1">
    <location>
        <begin position="643"/>
        <end position="668"/>
    </location>
</feature>